<name>A0A1Y1I167_KLENI</name>
<comment type="similarity">
    <text evidence="8">Belongs to the GTP-binding elongation factor family. LepA subfamily.</text>
</comment>
<dbReference type="FunFam" id="3.30.70.2570:FF:000001">
    <property type="entry name" value="Translation factor GUF1, mitochondrial"/>
    <property type="match status" value="1"/>
</dbReference>
<dbReference type="OMA" id="HADVFHQ"/>
<dbReference type="Gene3D" id="3.30.70.2570">
    <property type="entry name" value="Elongation factor 4, C-terminal domain"/>
    <property type="match status" value="1"/>
</dbReference>
<comment type="subcellular location">
    <subcellularLocation>
        <location evidence="8">Mitochondrion inner membrane</location>
        <topology evidence="8">Peripheral membrane protein</topology>
        <orientation evidence="8">Matrix side</orientation>
    </subcellularLocation>
</comment>
<comment type="similarity">
    <text evidence="1">Belongs to the TRAFAC class translation factor GTPase superfamily. Classic translation factor GTPase family. LepA subfamily.</text>
</comment>
<feature type="domain" description="Tr-type G" evidence="9">
    <location>
        <begin position="52"/>
        <end position="242"/>
    </location>
</feature>
<feature type="binding site" evidence="8">
    <location>
        <begin position="135"/>
        <end position="139"/>
    </location>
    <ligand>
        <name>GTP</name>
        <dbReference type="ChEBI" id="CHEBI:37565"/>
    </ligand>
</feature>
<evidence type="ECO:0000256" key="7">
    <source>
        <dbReference type="ARBA" id="ARBA00023136"/>
    </source>
</evidence>
<dbReference type="PRINTS" id="PR00315">
    <property type="entry name" value="ELONGATNFCT"/>
</dbReference>
<dbReference type="GO" id="GO:0097177">
    <property type="term" value="F:mitochondrial ribosome binding"/>
    <property type="evidence" value="ECO:0000318"/>
    <property type="project" value="GO_Central"/>
</dbReference>
<keyword evidence="8" id="KW-0648">Protein biosynthesis</keyword>
<dbReference type="PROSITE" id="PS51722">
    <property type="entry name" value="G_TR_2"/>
    <property type="match status" value="1"/>
</dbReference>
<dbReference type="InterPro" id="IPR005225">
    <property type="entry name" value="Small_GTP-bd"/>
</dbReference>
<dbReference type="NCBIfam" id="TIGR01393">
    <property type="entry name" value="lepA"/>
    <property type="match status" value="1"/>
</dbReference>
<dbReference type="InterPro" id="IPR000795">
    <property type="entry name" value="T_Tr_GTP-bd_dom"/>
</dbReference>
<dbReference type="SUPFAM" id="SSF54980">
    <property type="entry name" value="EF-G C-terminal domain-like"/>
    <property type="match status" value="2"/>
</dbReference>
<evidence type="ECO:0000256" key="2">
    <source>
        <dbReference type="ARBA" id="ARBA00022741"/>
    </source>
</evidence>
<dbReference type="FunFam" id="3.30.70.870:FF:000004">
    <property type="entry name" value="Translation factor GUF1, mitochondrial"/>
    <property type="match status" value="1"/>
</dbReference>
<dbReference type="GO" id="GO:0005525">
    <property type="term" value="F:GTP binding"/>
    <property type="evidence" value="ECO:0007669"/>
    <property type="project" value="UniProtKB-UniRule"/>
</dbReference>
<keyword evidence="4 8" id="KW-0378">Hydrolase</keyword>
<dbReference type="NCBIfam" id="TIGR00231">
    <property type="entry name" value="small_GTP"/>
    <property type="match status" value="1"/>
</dbReference>
<dbReference type="FunFam" id="3.40.50.300:FF:000078">
    <property type="entry name" value="Elongation factor 4"/>
    <property type="match status" value="1"/>
</dbReference>
<dbReference type="Gene3D" id="3.40.50.300">
    <property type="entry name" value="P-loop containing nucleotide triphosphate hydrolases"/>
    <property type="match status" value="1"/>
</dbReference>
<evidence type="ECO:0000256" key="6">
    <source>
        <dbReference type="ARBA" id="ARBA00023134"/>
    </source>
</evidence>
<dbReference type="HAMAP" id="MF_00071">
    <property type="entry name" value="LepA"/>
    <property type="match status" value="1"/>
</dbReference>
<dbReference type="AlphaFoldDB" id="A0A1Y1I167"/>
<dbReference type="Proteomes" id="UP000054558">
    <property type="component" value="Unassembled WGS sequence"/>
</dbReference>
<proteinExistence type="inferred from homology"/>
<gene>
    <name evidence="10" type="ORF">KFL_001140050</name>
</gene>
<sequence>MLKEDSGRLCHTRNFHSRASAAAAPALAEPETRGESLYDQQKALELTEFPPERIRNFSIIAHIDHGKSTLADRLLELTGSIRKGQGQPQFLDKLQVERERGITVKAQTASLLYNYRPPHPSLVASPGWHLLNLIDTPGHVDFSYEVSRSLAACQGALLVVDACQGVQAQTVANFWLAFEAGLNIIPVINKIDQPAADPARIAKQIESTFDIDCSDVLLCSAKTGQGLEHVLPAIIEKIRPPAGSLDSPLRMLLLDSHYDDYKGVICHVAVVDGALRRGQKIESAATGRVYEVGDVGLLRPEMVSTGRLFTGQVGYLIAGMKSTQETRVGDTLHAAAQRVEVLPGFKPARHMVFAGIYPAAADEFEALSSAIERLTLNDASVKVEKESSGALGAGFRCGFLGLLHMDVFHQRLEQEFGTQVVVTTPTVPYVFEFSDGTKLNLQNPALLPSAPKHKLTRAWEPTVTATIITPTEFVGSLMTLAADRRGEQKEYSFIDSQRALLKYRFPLREIVTDFYDQLKSITSGYASFDYEEAEYQESDLVKLDILLNGSPVDALASVVHRSKAQRVGRDAVEKLKKIIDRQMFEVAIQAAIGIKVVARESVSAMRKNVLAKCYGGDVSRKRKLLEKQKEGKKRMRRVGNVELPQEAFLGLLRS</sequence>
<dbReference type="Gene3D" id="3.30.70.240">
    <property type="match status" value="1"/>
</dbReference>
<keyword evidence="5 8" id="KW-0496">Mitochondrion</keyword>
<dbReference type="GO" id="GO:0005759">
    <property type="term" value="C:mitochondrial matrix"/>
    <property type="evidence" value="ECO:0007669"/>
    <property type="project" value="UniProtKB-UniRule"/>
</dbReference>
<dbReference type="CDD" id="cd03699">
    <property type="entry name" value="EF4_II"/>
    <property type="match status" value="1"/>
</dbReference>
<dbReference type="GO" id="GO:0005743">
    <property type="term" value="C:mitochondrial inner membrane"/>
    <property type="evidence" value="ECO:0007669"/>
    <property type="project" value="UniProtKB-SubCell"/>
</dbReference>
<dbReference type="GO" id="GO:0006412">
    <property type="term" value="P:translation"/>
    <property type="evidence" value="ECO:0007669"/>
    <property type="project" value="UniProtKB-KW"/>
</dbReference>
<evidence type="ECO:0000256" key="5">
    <source>
        <dbReference type="ARBA" id="ARBA00023128"/>
    </source>
</evidence>
<dbReference type="CDD" id="cd03709">
    <property type="entry name" value="lepA_C"/>
    <property type="match status" value="1"/>
</dbReference>
<accession>A0A1Y1I167</accession>
<organism evidence="10 11">
    <name type="scientific">Klebsormidium nitens</name>
    <name type="common">Green alga</name>
    <name type="synonym">Ulothrix nitens</name>
    <dbReference type="NCBI Taxonomy" id="105231"/>
    <lineage>
        <taxon>Eukaryota</taxon>
        <taxon>Viridiplantae</taxon>
        <taxon>Streptophyta</taxon>
        <taxon>Klebsormidiophyceae</taxon>
        <taxon>Klebsormidiales</taxon>
        <taxon>Klebsormidiaceae</taxon>
        <taxon>Klebsormidium</taxon>
    </lineage>
</organism>
<dbReference type="InterPro" id="IPR035647">
    <property type="entry name" value="EFG_III/V"/>
</dbReference>
<dbReference type="InterPro" id="IPR035654">
    <property type="entry name" value="LepA_IV"/>
</dbReference>
<dbReference type="Pfam" id="PF03144">
    <property type="entry name" value="GTP_EFTU_D2"/>
    <property type="match status" value="1"/>
</dbReference>
<keyword evidence="3 8" id="KW-0999">Mitochondrion inner membrane</keyword>
<evidence type="ECO:0000313" key="10">
    <source>
        <dbReference type="EMBL" id="GAQ82517.1"/>
    </source>
</evidence>
<comment type="function">
    <text evidence="8">Promotes mitochondrial protein synthesis. May act as a fidelity factor of the translation reaction, by catalyzing a one-codon backward translocation of tRNAs on improperly translocated ribosomes. Binds to mitochondrial ribosomes in a GTP-dependent manner.</text>
</comment>
<dbReference type="Gene3D" id="2.40.30.10">
    <property type="entry name" value="Translation factors"/>
    <property type="match status" value="1"/>
</dbReference>
<evidence type="ECO:0000313" key="11">
    <source>
        <dbReference type="Proteomes" id="UP000054558"/>
    </source>
</evidence>
<evidence type="ECO:0000256" key="8">
    <source>
        <dbReference type="HAMAP-Rule" id="MF_03137"/>
    </source>
</evidence>
<dbReference type="InterPro" id="IPR009000">
    <property type="entry name" value="Transl_B-barrel_sf"/>
</dbReference>
<evidence type="ECO:0000259" key="9">
    <source>
        <dbReference type="PROSITE" id="PS51722"/>
    </source>
</evidence>
<dbReference type="Pfam" id="PF00009">
    <property type="entry name" value="GTP_EFTU"/>
    <property type="match status" value="1"/>
</dbReference>
<dbReference type="InterPro" id="IPR027417">
    <property type="entry name" value="P-loop_NTPase"/>
</dbReference>
<dbReference type="InterPro" id="IPR013842">
    <property type="entry name" value="LepA_CTD"/>
</dbReference>
<dbReference type="PANTHER" id="PTHR43512:SF7">
    <property type="entry name" value="TRANSLATION FACTOR GUF1, MITOCHONDRIAL"/>
    <property type="match status" value="1"/>
</dbReference>
<dbReference type="GO" id="GO:0045727">
    <property type="term" value="P:positive regulation of translation"/>
    <property type="evidence" value="ECO:0000318"/>
    <property type="project" value="GO_Central"/>
</dbReference>
<dbReference type="SUPFAM" id="SSF52540">
    <property type="entry name" value="P-loop containing nucleoside triphosphate hydrolases"/>
    <property type="match status" value="1"/>
</dbReference>
<dbReference type="FunFam" id="3.30.70.240:FF:000007">
    <property type="entry name" value="Translation factor GUF1, mitochondrial"/>
    <property type="match status" value="1"/>
</dbReference>
<dbReference type="PANTHER" id="PTHR43512">
    <property type="entry name" value="TRANSLATION FACTOR GUF1-RELATED"/>
    <property type="match status" value="1"/>
</dbReference>
<dbReference type="Pfam" id="PF00679">
    <property type="entry name" value="EFG_C"/>
    <property type="match status" value="1"/>
</dbReference>
<evidence type="ECO:0000256" key="4">
    <source>
        <dbReference type="ARBA" id="ARBA00022801"/>
    </source>
</evidence>
<protein>
    <recommendedName>
        <fullName evidence="8">Translation factor GUF1 homolog, mitochondrial</fullName>
        <ecNumber evidence="8">3.6.5.n1</ecNumber>
    </recommendedName>
    <alternativeName>
        <fullName evidence="8">Elongation factor 4 homolog</fullName>
        <shortName evidence="8">EF-4</shortName>
    </alternativeName>
    <alternativeName>
        <fullName evidence="8">GTPase GUF1 homolog</fullName>
    </alternativeName>
    <alternativeName>
        <fullName evidence="8">Ribosomal back-translocase</fullName>
    </alternativeName>
</protein>
<dbReference type="SUPFAM" id="SSF50447">
    <property type="entry name" value="Translation proteins"/>
    <property type="match status" value="1"/>
</dbReference>
<dbReference type="InterPro" id="IPR038363">
    <property type="entry name" value="LepA_C_sf"/>
</dbReference>
<keyword evidence="7 8" id="KW-0472">Membrane</keyword>
<dbReference type="OrthoDB" id="1074at2759"/>
<dbReference type="GO" id="GO:0003924">
    <property type="term" value="F:GTPase activity"/>
    <property type="evidence" value="ECO:0007669"/>
    <property type="project" value="UniProtKB-UniRule"/>
</dbReference>
<feature type="binding site" evidence="8">
    <location>
        <begin position="61"/>
        <end position="68"/>
    </location>
    <ligand>
        <name>GTP</name>
        <dbReference type="ChEBI" id="CHEBI:37565"/>
    </ligand>
</feature>
<dbReference type="EMBL" id="DF237063">
    <property type="protein sequence ID" value="GAQ82517.1"/>
    <property type="molecule type" value="Genomic_DNA"/>
</dbReference>
<dbReference type="Pfam" id="PF06421">
    <property type="entry name" value="LepA_C"/>
    <property type="match status" value="1"/>
</dbReference>
<dbReference type="PROSITE" id="PS00301">
    <property type="entry name" value="G_TR_1"/>
    <property type="match status" value="1"/>
</dbReference>
<evidence type="ECO:0000256" key="1">
    <source>
        <dbReference type="ARBA" id="ARBA00005454"/>
    </source>
</evidence>
<dbReference type="STRING" id="105231.A0A1Y1I167"/>
<dbReference type="GO" id="GO:0005739">
    <property type="term" value="C:mitochondrion"/>
    <property type="evidence" value="ECO:0000318"/>
    <property type="project" value="GO_Central"/>
</dbReference>
<dbReference type="FunFam" id="2.40.30.10:FF:000015">
    <property type="entry name" value="Translation factor GUF1, mitochondrial"/>
    <property type="match status" value="1"/>
</dbReference>
<dbReference type="Gene3D" id="3.30.70.870">
    <property type="entry name" value="Elongation Factor G (Translational Gtpase), domain 3"/>
    <property type="match status" value="1"/>
</dbReference>
<keyword evidence="6 8" id="KW-0342">GTP-binding</keyword>
<keyword evidence="2 8" id="KW-0547">Nucleotide-binding</keyword>
<keyword evidence="11" id="KW-1185">Reference proteome</keyword>
<dbReference type="InterPro" id="IPR031157">
    <property type="entry name" value="G_TR_CS"/>
</dbReference>
<dbReference type="InterPro" id="IPR000640">
    <property type="entry name" value="EFG_V-like"/>
</dbReference>
<dbReference type="EC" id="3.6.5.n1" evidence="8"/>
<reference evidence="10 11" key="1">
    <citation type="journal article" date="2014" name="Nat. Commun.">
        <title>Klebsormidium flaccidum genome reveals primary factors for plant terrestrial adaptation.</title>
        <authorList>
            <person name="Hori K."/>
            <person name="Maruyama F."/>
            <person name="Fujisawa T."/>
            <person name="Togashi T."/>
            <person name="Yamamoto N."/>
            <person name="Seo M."/>
            <person name="Sato S."/>
            <person name="Yamada T."/>
            <person name="Mori H."/>
            <person name="Tajima N."/>
            <person name="Moriyama T."/>
            <person name="Ikeuchi M."/>
            <person name="Watanabe M."/>
            <person name="Wada H."/>
            <person name="Kobayashi K."/>
            <person name="Saito M."/>
            <person name="Masuda T."/>
            <person name="Sasaki-Sekimoto Y."/>
            <person name="Mashiguchi K."/>
            <person name="Awai K."/>
            <person name="Shimojima M."/>
            <person name="Masuda S."/>
            <person name="Iwai M."/>
            <person name="Nobusawa T."/>
            <person name="Narise T."/>
            <person name="Kondo S."/>
            <person name="Saito H."/>
            <person name="Sato R."/>
            <person name="Murakawa M."/>
            <person name="Ihara Y."/>
            <person name="Oshima-Yamada Y."/>
            <person name="Ohtaka K."/>
            <person name="Satoh M."/>
            <person name="Sonobe K."/>
            <person name="Ishii M."/>
            <person name="Ohtani R."/>
            <person name="Kanamori-Sato M."/>
            <person name="Honoki R."/>
            <person name="Miyazaki D."/>
            <person name="Mochizuki H."/>
            <person name="Umetsu J."/>
            <person name="Higashi K."/>
            <person name="Shibata D."/>
            <person name="Kamiya Y."/>
            <person name="Sato N."/>
            <person name="Nakamura Y."/>
            <person name="Tabata S."/>
            <person name="Ida S."/>
            <person name="Kurokawa K."/>
            <person name="Ohta H."/>
        </authorList>
    </citation>
    <scope>NUCLEOTIDE SEQUENCE [LARGE SCALE GENOMIC DNA]</scope>
    <source>
        <strain evidence="10 11">NIES-2285</strain>
    </source>
</reference>
<feature type="binding site" evidence="8">
    <location>
        <begin position="189"/>
        <end position="192"/>
    </location>
    <ligand>
        <name>GTP</name>
        <dbReference type="ChEBI" id="CHEBI:37565"/>
    </ligand>
</feature>
<dbReference type="CDD" id="cd16260">
    <property type="entry name" value="EF4_III"/>
    <property type="match status" value="1"/>
</dbReference>
<dbReference type="InterPro" id="IPR004161">
    <property type="entry name" value="EFTu-like_2"/>
</dbReference>
<evidence type="ECO:0000256" key="3">
    <source>
        <dbReference type="ARBA" id="ARBA00022792"/>
    </source>
</evidence>
<dbReference type="InterPro" id="IPR006297">
    <property type="entry name" value="EF-4"/>
</dbReference>
<dbReference type="CDD" id="cd01890">
    <property type="entry name" value="LepA"/>
    <property type="match status" value="1"/>
</dbReference>
<comment type="catalytic activity">
    <reaction evidence="8">
        <text>GTP + H2O = GDP + phosphate + H(+)</text>
        <dbReference type="Rhea" id="RHEA:19669"/>
        <dbReference type="ChEBI" id="CHEBI:15377"/>
        <dbReference type="ChEBI" id="CHEBI:15378"/>
        <dbReference type="ChEBI" id="CHEBI:37565"/>
        <dbReference type="ChEBI" id="CHEBI:43474"/>
        <dbReference type="ChEBI" id="CHEBI:58189"/>
        <dbReference type="EC" id="3.6.5.n1"/>
    </reaction>
</comment>